<protein>
    <submittedName>
        <fullName evidence="5">Amino acid adenylation domain-containing protein</fullName>
    </submittedName>
</protein>
<dbReference type="AlphaFoldDB" id="A0A7W7QVF7"/>
<dbReference type="Gene3D" id="3.30.300.30">
    <property type="match status" value="1"/>
</dbReference>
<keyword evidence="2" id="KW-0597">Phosphoprotein</keyword>
<dbReference type="InterPro" id="IPR042099">
    <property type="entry name" value="ANL_N_sf"/>
</dbReference>
<dbReference type="InterPro" id="IPR036736">
    <property type="entry name" value="ACP-like_sf"/>
</dbReference>
<accession>A0A7W7QVF7</accession>
<sequence length="587" mass="63392">MHEVFERRVREHPDRVALTEADGGSLTYGQLNAAANRLAHALNAHGVKPGDLVGLHLAHGASYVIALLAVLKAGAGYVPLEPGLPSARLTLMATEPDLAVILTTQPWTLTATPLLDPTSVAAHPDTNPVHPADPERVFYIPYTSGSTGQPKGTLVPHRAIPGFFTNVSYATWGSEAVTLLHSALSWDGNLVEILPPLLTGGRIIIHTGSNRDPLSVAETAQAHQVTHLFLPTVAFNTIITTNPHLLTNVRYLMFGGEAVTVRHVQTALTELPGTRLIHCYGPSECTVFATAHPVTHADLDRPTIPIGTPIGDRAVHLIDVETGQTVTEPGQAGEVCISGPSLAHGYLNRPTLTATAFRPYANGRLYRTGDLATYTPDGLLLFQRRTDTQHKIRGYRIELTEIENVLTTHPHITHAAVTTHPDPTGTLRLTAYLTTTEDLTAADIRTHLQPHLPDYMIPTTYLPIAQLPTTHNGKTDRAALPPPHTLTPLPTGQEAAEEETGPLHRTIAGIWREVLGVPAVGSADNFFTLGGHSLAAVRLLFLVRDRLKVELTLRDLYEADDFAAFVTRVGERLPAGTELTAESADER</sequence>
<dbReference type="GO" id="GO:0043041">
    <property type="term" value="P:amino acid activation for nonribosomal peptide biosynthetic process"/>
    <property type="evidence" value="ECO:0007669"/>
    <property type="project" value="TreeGrafter"/>
</dbReference>
<dbReference type="EMBL" id="JACHJP010000014">
    <property type="protein sequence ID" value="MBB4920511.1"/>
    <property type="molecule type" value="Genomic_DNA"/>
</dbReference>
<dbReference type="SUPFAM" id="SSF47336">
    <property type="entry name" value="ACP-like"/>
    <property type="match status" value="1"/>
</dbReference>
<keyword evidence="6" id="KW-1185">Reference proteome</keyword>
<dbReference type="InterPro" id="IPR010071">
    <property type="entry name" value="AA_adenyl_dom"/>
</dbReference>
<comment type="caution">
    <text evidence="5">The sequence shown here is derived from an EMBL/GenBank/DDBJ whole genome shotgun (WGS) entry which is preliminary data.</text>
</comment>
<dbReference type="PROSITE" id="PS00455">
    <property type="entry name" value="AMP_BINDING"/>
    <property type="match status" value="1"/>
</dbReference>
<keyword evidence="1" id="KW-0596">Phosphopantetheine</keyword>
<dbReference type="InterPro" id="IPR045851">
    <property type="entry name" value="AMP-bd_C_sf"/>
</dbReference>
<dbReference type="Proteomes" id="UP000552644">
    <property type="component" value="Unassembled WGS sequence"/>
</dbReference>
<feature type="domain" description="Carrier" evidence="4">
    <location>
        <begin position="498"/>
        <end position="573"/>
    </location>
</feature>
<gene>
    <name evidence="5" type="ORF">FHS44_007662</name>
</gene>
<dbReference type="PROSITE" id="PS50075">
    <property type="entry name" value="CARRIER"/>
    <property type="match status" value="1"/>
</dbReference>
<dbReference type="GO" id="GO:0005737">
    <property type="term" value="C:cytoplasm"/>
    <property type="evidence" value="ECO:0007669"/>
    <property type="project" value="TreeGrafter"/>
</dbReference>
<dbReference type="InterPro" id="IPR009081">
    <property type="entry name" value="PP-bd_ACP"/>
</dbReference>
<dbReference type="PANTHER" id="PTHR45527">
    <property type="entry name" value="NONRIBOSOMAL PEPTIDE SYNTHETASE"/>
    <property type="match status" value="1"/>
</dbReference>
<dbReference type="InterPro" id="IPR006162">
    <property type="entry name" value="Ppantetheine_attach_site"/>
</dbReference>
<dbReference type="Gene3D" id="1.10.1200.10">
    <property type="entry name" value="ACP-like"/>
    <property type="match status" value="1"/>
</dbReference>
<dbReference type="InterPro" id="IPR000873">
    <property type="entry name" value="AMP-dep_synth/lig_dom"/>
</dbReference>
<evidence type="ECO:0000259" key="4">
    <source>
        <dbReference type="PROSITE" id="PS50075"/>
    </source>
</evidence>
<dbReference type="PROSITE" id="PS00012">
    <property type="entry name" value="PHOSPHOPANTETHEINE"/>
    <property type="match status" value="1"/>
</dbReference>
<proteinExistence type="predicted"/>
<dbReference type="InterPro" id="IPR025110">
    <property type="entry name" value="AMP-bd_C"/>
</dbReference>
<dbReference type="Pfam" id="PF13193">
    <property type="entry name" value="AMP-binding_C"/>
    <property type="match status" value="1"/>
</dbReference>
<evidence type="ECO:0000313" key="6">
    <source>
        <dbReference type="Proteomes" id="UP000552644"/>
    </source>
</evidence>
<feature type="region of interest" description="Disordered" evidence="3">
    <location>
        <begin position="474"/>
        <end position="493"/>
    </location>
</feature>
<dbReference type="SUPFAM" id="SSF56801">
    <property type="entry name" value="Acetyl-CoA synthetase-like"/>
    <property type="match status" value="1"/>
</dbReference>
<evidence type="ECO:0000256" key="2">
    <source>
        <dbReference type="ARBA" id="ARBA00022553"/>
    </source>
</evidence>
<dbReference type="NCBIfam" id="TIGR01733">
    <property type="entry name" value="AA-adenyl-dom"/>
    <property type="match status" value="1"/>
</dbReference>
<organism evidence="5 6">
    <name type="scientific">Streptosporangium saharense</name>
    <dbReference type="NCBI Taxonomy" id="1706840"/>
    <lineage>
        <taxon>Bacteria</taxon>
        <taxon>Bacillati</taxon>
        <taxon>Actinomycetota</taxon>
        <taxon>Actinomycetes</taxon>
        <taxon>Streptosporangiales</taxon>
        <taxon>Streptosporangiaceae</taxon>
        <taxon>Streptosporangium</taxon>
    </lineage>
</organism>
<dbReference type="GO" id="GO:0044550">
    <property type="term" value="P:secondary metabolite biosynthetic process"/>
    <property type="evidence" value="ECO:0007669"/>
    <property type="project" value="TreeGrafter"/>
</dbReference>
<dbReference type="RefSeq" id="WP_184724860.1">
    <property type="nucleotide sequence ID" value="NZ_JACHJP010000014.1"/>
</dbReference>
<reference evidence="5 6" key="1">
    <citation type="submission" date="2020-08" db="EMBL/GenBank/DDBJ databases">
        <title>Genomic Encyclopedia of Type Strains, Phase III (KMG-III): the genomes of soil and plant-associated and newly described type strains.</title>
        <authorList>
            <person name="Whitman W."/>
        </authorList>
    </citation>
    <scope>NUCLEOTIDE SEQUENCE [LARGE SCALE GENOMIC DNA]</scope>
    <source>
        <strain evidence="5 6">CECT 8840</strain>
    </source>
</reference>
<dbReference type="Gene3D" id="3.40.50.12780">
    <property type="entry name" value="N-terminal domain of ligase-like"/>
    <property type="match status" value="1"/>
</dbReference>
<dbReference type="GO" id="GO:0031177">
    <property type="term" value="F:phosphopantetheine binding"/>
    <property type="evidence" value="ECO:0007669"/>
    <property type="project" value="TreeGrafter"/>
</dbReference>
<evidence type="ECO:0000256" key="3">
    <source>
        <dbReference type="SAM" id="MobiDB-lite"/>
    </source>
</evidence>
<evidence type="ECO:0000313" key="5">
    <source>
        <dbReference type="EMBL" id="MBB4920511.1"/>
    </source>
</evidence>
<dbReference type="PANTHER" id="PTHR45527:SF1">
    <property type="entry name" value="FATTY ACID SYNTHASE"/>
    <property type="match status" value="1"/>
</dbReference>
<dbReference type="Pfam" id="PF00501">
    <property type="entry name" value="AMP-binding"/>
    <property type="match status" value="1"/>
</dbReference>
<dbReference type="Pfam" id="PF00550">
    <property type="entry name" value="PP-binding"/>
    <property type="match status" value="1"/>
</dbReference>
<evidence type="ECO:0000256" key="1">
    <source>
        <dbReference type="ARBA" id="ARBA00022450"/>
    </source>
</evidence>
<name>A0A7W7QVF7_9ACTN</name>
<dbReference type="InterPro" id="IPR020845">
    <property type="entry name" value="AMP-binding_CS"/>
</dbReference>